<evidence type="ECO:0000313" key="7">
    <source>
        <dbReference type="Proteomes" id="UP001229421"/>
    </source>
</evidence>
<reference evidence="6" key="1">
    <citation type="journal article" date="2023" name="bioRxiv">
        <title>Improved chromosome-level genome assembly for marigold (Tagetes erecta).</title>
        <authorList>
            <person name="Jiang F."/>
            <person name="Yuan L."/>
            <person name="Wang S."/>
            <person name="Wang H."/>
            <person name="Xu D."/>
            <person name="Wang A."/>
            <person name="Fan W."/>
        </authorList>
    </citation>
    <scope>NUCLEOTIDE SEQUENCE</scope>
    <source>
        <strain evidence="6">WSJ</strain>
        <tissue evidence="6">Leaf</tissue>
    </source>
</reference>
<dbReference type="FunFam" id="3.40.50.2000:FF:000071">
    <property type="entry name" value="Glycosyltransferase"/>
    <property type="match status" value="1"/>
</dbReference>
<dbReference type="FunFam" id="3.40.50.2000:FF:000047">
    <property type="entry name" value="Glycosyltransferase"/>
    <property type="match status" value="1"/>
</dbReference>
<comment type="similarity">
    <text evidence="1 4">Belongs to the UDP-glycosyltransferase family.</text>
</comment>
<dbReference type="PANTHER" id="PTHR48047:SF116">
    <property type="entry name" value="UDP-GLUCOSYL TRANSFERASE 73C7-RELATED"/>
    <property type="match status" value="1"/>
</dbReference>
<keyword evidence="2 4" id="KW-0328">Glycosyltransferase</keyword>
<evidence type="ECO:0000313" key="6">
    <source>
        <dbReference type="EMBL" id="KAK1438677.1"/>
    </source>
</evidence>
<sequence length="486" mass="54471">MALQEAIEQLHFLVIPFGSPGHYIPTIDLAKLLAQHGVRVTIVTTPVNAHKFGSILDEAIQSGLPISFLEFPFSYKEFGLPEGCESVDDLPDIGLGGALMEAFTSQQKQVEQYIENLNPRPSCMISDMFLLWPAEVAKKFHIPRIIFDGMNCFTQMCNHVLYLSKVYEGVSESDSFVLPGLPDRIELTRSQLSFAFNSGSMDAKDYYERLRISESEAFGVVINSFEELEQEYADAYQKLKKDKAWCVGPLSLCHKDASQKVQRGNKSSINENYCTKWLDSQENNSVIYACLGSITRIEPAQLIELGLGLESSKRPFIWVVRAGHKTEKIVKWIDEEGFEERIKGRGLVIRGWAPQVLILSHPAIGGFLTHCGWNSALEGISAGIPMVTWPQFQEQFYNEKLLVQILRIGISVGAQNVVHLGEEEKSGVVVTSAEFTKAIEMVLGDENESEDRRKRAKKLGKMANEAIEQGGSSYRNITRLIQVIRD</sequence>
<evidence type="ECO:0000256" key="4">
    <source>
        <dbReference type="RuleBase" id="RU003718"/>
    </source>
</evidence>
<dbReference type="AlphaFoldDB" id="A0AAD8PAR9"/>
<dbReference type="EMBL" id="JAUHHV010000001">
    <property type="protein sequence ID" value="KAK1438677.1"/>
    <property type="molecule type" value="Genomic_DNA"/>
</dbReference>
<evidence type="ECO:0000256" key="3">
    <source>
        <dbReference type="ARBA" id="ARBA00022679"/>
    </source>
</evidence>
<evidence type="ECO:0000256" key="5">
    <source>
        <dbReference type="RuleBase" id="RU362057"/>
    </source>
</evidence>
<accession>A0AAD8PAR9</accession>
<dbReference type="SUPFAM" id="SSF53756">
    <property type="entry name" value="UDP-Glycosyltransferase/glycogen phosphorylase"/>
    <property type="match status" value="1"/>
</dbReference>
<protein>
    <recommendedName>
        <fullName evidence="5">Glycosyltransferase</fullName>
        <ecNumber evidence="5">2.4.1.-</ecNumber>
    </recommendedName>
</protein>
<dbReference type="PROSITE" id="PS00375">
    <property type="entry name" value="UDPGT"/>
    <property type="match status" value="1"/>
</dbReference>
<evidence type="ECO:0000256" key="2">
    <source>
        <dbReference type="ARBA" id="ARBA00022676"/>
    </source>
</evidence>
<dbReference type="InterPro" id="IPR035595">
    <property type="entry name" value="UDP_glycos_trans_CS"/>
</dbReference>
<dbReference type="CDD" id="cd03784">
    <property type="entry name" value="GT1_Gtf-like"/>
    <property type="match status" value="1"/>
</dbReference>
<keyword evidence="3 4" id="KW-0808">Transferase</keyword>
<dbReference type="Proteomes" id="UP001229421">
    <property type="component" value="Unassembled WGS sequence"/>
</dbReference>
<keyword evidence="7" id="KW-1185">Reference proteome</keyword>
<organism evidence="6 7">
    <name type="scientific">Tagetes erecta</name>
    <name type="common">African marigold</name>
    <dbReference type="NCBI Taxonomy" id="13708"/>
    <lineage>
        <taxon>Eukaryota</taxon>
        <taxon>Viridiplantae</taxon>
        <taxon>Streptophyta</taxon>
        <taxon>Embryophyta</taxon>
        <taxon>Tracheophyta</taxon>
        <taxon>Spermatophyta</taxon>
        <taxon>Magnoliopsida</taxon>
        <taxon>eudicotyledons</taxon>
        <taxon>Gunneridae</taxon>
        <taxon>Pentapetalae</taxon>
        <taxon>asterids</taxon>
        <taxon>campanulids</taxon>
        <taxon>Asterales</taxon>
        <taxon>Asteraceae</taxon>
        <taxon>Asteroideae</taxon>
        <taxon>Heliantheae alliance</taxon>
        <taxon>Tageteae</taxon>
        <taxon>Tagetes</taxon>
    </lineage>
</organism>
<gene>
    <name evidence="6" type="ORF">QVD17_04487</name>
</gene>
<proteinExistence type="inferred from homology"/>
<dbReference type="PANTHER" id="PTHR48047">
    <property type="entry name" value="GLYCOSYLTRANSFERASE"/>
    <property type="match status" value="1"/>
</dbReference>
<dbReference type="Pfam" id="PF00201">
    <property type="entry name" value="UDPGT"/>
    <property type="match status" value="1"/>
</dbReference>
<dbReference type="GO" id="GO:0035251">
    <property type="term" value="F:UDP-glucosyltransferase activity"/>
    <property type="evidence" value="ECO:0007669"/>
    <property type="project" value="TreeGrafter"/>
</dbReference>
<evidence type="ECO:0000256" key="1">
    <source>
        <dbReference type="ARBA" id="ARBA00009995"/>
    </source>
</evidence>
<name>A0AAD8PAR9_TARER</name>
<dbReference type="EC" id="2.4.1.-" evidence="5"/>
<dbReference type="InterPro" id="IPR002213">
    <property type="entry name" value="UDP_glucos_trans"/>
</dbReference>
<dbReference type="Gene3D" id="3.40.50.2000">
    <property type="entry name" value="Glycogen Phosphorylase B"/>
    <property type="match status" value="2"/>
</dbReference>
<comment type="caution">
    <text evidence="6">The sequence shown here is derived from an EMBL/GenBank/DDBJ whole genome shotgun (WGS) entry which is preliminary data.</text>
</comment>